<evidence type="ECO:0000313" key="3">
    <source>
        <dbReference type="Proteomes" id="UP001059041"/>
    </source>
</evidence>
<accession>A0A9W8C268</accession>
<keyword evidence="3" id="KW-1185">Reference proteome</keyword>
<dbReference type="Proteomes" id="UP001059041">
    <property type="component" value="Linkage Group LG8"/>
</dbReference>
<dbReference type="EMBL" id="JAFHDT010000008">
    <property type="protein sequence ID" value="KAI7806111.1"/>
    <property type="molecule type" value="Genomic_DNA"/>
</dbReference>
<name>A0A9W8C268_TRIRA</name>
<feature type="region of interest" description="Disordered" evidence="1">
    <location>
        <begin position="301"/>
        <end position="329"/>
    </location>
</feature>
<feature type="compositionally biased region" description="Polar residues" evidence="1">
    <location>
        <begin position="37"/>
        <end position="47"/>
    </location>
</feature>
<comment type="caution">
    <text evidence="2">The sequence shown here is derived from an EMBL/GenBank/DDBJ whole genome shotgun (WGS) entry which is preliminary data.</text>
</comment>
<dbReference type="AlphaFoldDB" id="A0A9W8C268"/>
<feature type="region of interest" description="Disordered" evidence="1">
    <location>
        <begin position="180"/>
        <end position="253"/>
    </location>
</feature>
<protein>
    <submittedName>
        <fullName evidence="2">Uncharacterized protein</fullName>
    </submittedName>
</protein>
<organism evidence="2 3">
    <name type="scientific">Triplophysa rosa</name>
    <name type="common">Cave loach</name>
    <dbReference type="NCBI Taxonomy" id="992332"/>
    <lineage>
        <taxon>Eukaryota</taxon>
        <taxon>Metazoa</taxon>
        <taxon>Chordata</taxon>
        <taxon>Craniata</taxon>
        <taxon>Vertebrata</taxon>
        <taxon>Euteleostomi</taxon>
        <taxon>Actinopterygii</taxon>
        <taxon>Neopterygii</taxon>
        <taxon>Teleostei</taxon>
        <taxon>Ostariophysi</taxon>
        <taxon>Cypriniformes</taxon>
        <taxon>Nemacheilidae</taxon>
        <taxon>Triplophysa</taxon>
    </lineage>
</organism>
<feature type="compositionally biased region" description="Acidic residues" evidence="1">
    <location>
        <begin position="13"/>
        <end position="22"/>
    </location>
</feature>
<feature type="compositionally biased region" description="Basic residues" evidence="1">
    <location>
        <begin position="318"/>
        <end position="329"/>
    </location>
</feature>
<feature type="non-terminal residue" evidence="2">
    <location>
        <position position="351"/>
    </location>
</feature>
<evidence type="ECO:0000313" key="2">
    <source>
        <dbReference type="EMBL" id="KAI7806111.1"/>
    </source>
</evidence>
<proteinExistence type="predicted"/>
<feature type="compositionally biased region" description="Polar residues" evidence="1">
    <location>
        <begin position="212"/>
        <end position="224"/>
    </location>
</feature>
<reference evidence="2" key="1">
    <citation type="submission" date="2021-02" db="EMBL/GenBank/DDBJ databases">
        <title>Comparative genomics reveals that relaxation of natural selection precedes convergent phenotypic evolution of cavefish.</title>
        <authorList>
            <person name="Peng Z."/>
        </authorList>
    </citation>
    <scope>NUCLEOTIDE SEQUENCE</scope>
    <source>
        <tissue evidence="2">Muscle</tissue>
    </source>
</reference>
<sequence>PVVSELPSSRDDREDDLTDDGQLESCAAVPDEDTGISGKTQDPCGSQIDSSGIDFLISFHKKLEFFRSKESHRAEKSRKEDHREDLTDSIWLETLPVVSDLSSSSSSSCEANEDTAICSSQIDSIEPESVEEALHETEAQTSSLTETDLAVESWMRYYIENRFDDLFDDSWLETLPVVSELPSSRDDREDDLTDDGQLESCVAVPDEDTGISGKTQDPCGSQIDTIEPESVEETRPAVYESSSEDDSDDGQLKSYLVVEDVHTYSRTEDPCRSRIESSWRISLHETERKRLQGVSYLPDVITEDPAPSSQSEEEVVGKKKKSKKRKRVRAFFGRMWKRIKRPFKRNESSQS</sequence>
<feature type="compositionally biased region" description="Acidic residues" evidence="1">
    <location>
        <begin position="188"/>
        <end position="197"/>
    </location>
</feature>
<feature type="region of interest" description="Disordered" evidence="1">
    <location>
        <begin position="100"/>
        <end position="145"/>
    </location>
</feature>
<evidence type="ECO:0000256" key="1">
    <source>
        <dbReference type="SAM" id="MobiDB-lite"/>
    </source>
</evidence>
<feature type="region of interest" description="Disordered" evidence="1">
    <location>
        <begin position="1"/>
        <end position="47"/>
    </location>
</feature>
<gene>
    <name evidence="2" type="ORF">IRJ41_000135</name>
</gene>